<keyword evidence="1" id="KW-0472">Membrane</keyword>
<dbReference type="Proteomes" id="UP000041254">
    <property type="component" value="Unassembled WGS sequence"/>
</dbReference>
<keyword evidence="1" id="KW-1133">Transmembrane helix</keyword>
<protein>
    <submittedName>
        <fullName evidence="2">Uncharacterized protein</fullName>
    </submittedName>
</protein>
<keyword evidence="1" id="KW-0812">Transmembrane</keyword>
<dbReference type="VEuPathDB" id="CryptoDB:Vbra_5778"/>
<feature type="transmembrane region" description="Helical" evidence="1">
    <location>
        <begin position="115"/>
        <end position="135"/>
    </location>
</feature>
<accession>A0A0G4FE63</accession>
<evidence type="ECO:0000256" key="1">
    <source>
        <dbReference type="SAM" id="Phobius"/>
    </source>
</evidence>
<reference evidence="2 3" key="1">
    <citation type="submission" date="2014-11" db="EMBL/GenBank/DDBJ databases">
        <authorList>
            <person name="Zhu J."/>
            <person name="Qi W."/>
            <person name="Song R."/>
        </authorList>
    </citation>
    <scope>NUCLEOTIDE SEQUENCE [LARGE SCALE GENOMIC DNA]</scope>
</reference>
<evidence type="ECO:0000313" key="3">
    <source>
        <dbReference type="Proteomes" id="UP000041254"/>
    </source>
</evidence>
<dbReference type="EMBL" id="CDMY01000412">
    <property type="protein sequence ID" value="CEM11260.1"/>
    <property type="molecule type" value="Genomic_DNA"/>
</dbReference>
<keyword evidence="3" id="KW-1185">Reference proteome</keyword>
<organism evidence="2 3">
    <name type="scientific">Vitrella brassicaformis (strain CCMP3155)</name>
    <dbReference type="NCBI Taxonomy" id="1169540"/>
    <lineage>
        <taxon>Eukaryota</taxon>
        <taxon>Sar</taxon>
        <taxon>Alveolata</taxon>
        <taxon>Colpodellida</taxon>
        <taxon>Vitrellaceae</taxon>
        <taxon>Vitrella</taxon>
    </lineage>
</organism>
<name>A0A0G4FE63_VITBC</name>
<evidence type="ECO:0000313" key="2">
    <source>
        <dbReference type="EMBL" id="CEM11260.1"/>
    </source>
</evidence>
<dbReference type="InParanoid" id="A0A0G4FE63"/>
<sequence length="158" mass="18229">MDLQGNFKDEDSQLRSEGRVTMHAEEQRSAMIIAEWQRLREEKGVAQENEDGFCDAYAQTDWSIDCMLIDQDDATYDAEFDTLCRRCRAIMYLLFFVLLYMCGLRFVFREESASVFKFGGLLLCAVGGGVLVYFIQLVCPDCFKCAVCCRFKERLGLR</sequence>
<feature type="transmembrane region" description="Helical" evidence="1">
    <location>
        <begin position="89"/>
        <end position="108"/>
    </location>
</feature>
<gene>
    <name evidence="2" type="ORF">Vbra_5778</name>
</gene>
<dbReference type="AlphaFoldDB" id="A0A0G4FE63"/>
<proteinExistence type="predicted"/>